<dbReference type="Proteomes" id="UP000285777">
    <property type="component" value="Unassembled WGS sequence"/>
</dbReference>
<comment type="caution">
    <text evidence="1">The sequence shown here is derived from an EMBL/GenBank/DDBJ whole genome shotgun (WGS) entry which is preliminary data.</text>
</comment>
<accession>A0A415BQK5</accession>
<protein>
    <submittedName>
        <fullName evidence="1">Uncharacterized protein</fullName>
    </submittedName>
</protein>
<proteinExistence type="predicted"/>
<evidence type="ECO:0000313" key="2">
    <source>
        <dbReference type="Proteomes" id="UP000285777"/>
    </source>
</evidence>
<reference evidence="1 2" key="1">
    <citation type="submission" date="2018-08" db="EMBL/GenBank/DDBJ databases">
        <title>A genome reference for cultivated species of the human gut microbiota.</title>
        <authorList>
            <person name="Zou Y."/>
            <person name="Xue W."/>
            <person name="Luo G."/>
        </authorList>
    </citation>
    <scope>NUCLEOTIDE SEQUENCE [LARGE SCALE GENOMIC DNA]</scope>
    <source>
        <strain evidence="1 2">AM13-21</strain>
    </source>
</reference>
<organism evidence="1 2">
    <name type="scientific">Phocaeicola vulgatus</name>
    <name type="common">Bacteroides vulgatus</name>
    <dbReference type="NCBI Taxonomy" id="821"/>
    <lineage>
        <taxon>Bacteria</taxon>
        <taxon>Pseudomonadati</taxon>
        <taxon>Bacteroidota</taxon>
        <taxon>Bacteroidia</taxon>
        <taxon>Bacteroidales</taxon>
        <taxon>Bacteroidaceae</taxon>
        <taxon>Phocaeicola</taxon>
    </lineage>
</organism>
<name>A0A415BQK5_PHOVU</name>
<gene>
    <name evidence="1" type="ORF">DW150_13220</name>
</gene>
<evidence type="ECO:0000313" key="1">
    <source>
        <dbReference type="EMBL" id="RHI89391.1"/>
    </source>
</evidence>
<dbReference type="EMBL" id="QRLF01000021">
    <property type="protein sequence ID" value="RHI89391.1"/>
    <property type="molecule type" value="Genomic_DNA"/>
</dbReference>
<sequence>MNVKYLHGILYLCIAHSDVHQDLDGSDIVSDRLFFVFTLVGLVYVYPICDKGGCLSQIAALPVQ</sequence>
<dbReference type="AlphaFoldDB" id="A0A415BQK5"/>